<dbReference type="GO" id="GO:0015926">
    <property type="term" value="F:glucosidase activity"/>
    <property type="evidence" value="ECO:0007669"/>
    <property type="project" value="InterPro"/>
</dbReference>
<dbReference type="Pfam" id="PF07745">
    <property type="entry name" value="Glyco_hydro_53"/>
    <property type="match status" value="1"/>
</dbReference>
<dbReference type="PROSITE" id="PS51257">
    <property type="entry name" value="PROKAR_LIPOPROTEIN"/>
    <property type="match status" value="1"/>
</dbReference>
<dbReference type="PANTHER" id="PTHR34983:SF1">
    <property type="entry name" value="ARABINOGALACTAN ENDO-BETA-1,4-GALACTANASE A"/>
    <property type="match status" value="1"/>
</dbReference>
<evidence type="ECO:0000256" key="5">
    <source>
        <dbReference type="ARBA" id="ARBA00023295"/>
    </source>
</evidence>
<dbReference type="InterPro" id="IPR011683">
    <property type="entry name" value="Glyco_hydro_53"/>
</dbReference>
<evidence type="ECO:0000313" key="8">
    <source>
        <dbReference type="Proteomes" id="UP000810252"/>
    </source>
</evidence>
<protein>
    <recommendedName>
        <fullName evidence="3 6">Arabinogalactan endo-beta-1,4-galactanase</fullName>
        <ecNumber evidence="3 6">3.2.1.89</ecNumber>
    </recommendedName>
</protein>
<evidence type="ECO:0000256" key="4">
    <source>
        <dbReference type="ARBA" id="ARBA00022801"/>
    </source>
</evidence>
<keyword evidence="5 6" id="KW-0326">Glycosidase</keyword>
<evidence type="ECO:0000256" key="1">
    <source>
        <dbReference type="ARBA" id="ARBA00001695"/>
    </source>
</evidence>
<dbReference type="EC" id="3.2.1.89" evidence="3 6"/>
<reference evidence="7" key="1">
    <citation type="submission" date="2020-10" db="EMBL/GenBank/DDBJ databases">
        <authorList>
            <person name="Gilroy R."/>
        </authorList>
    </citation>
    <scope>NUCLEOTIDE SEQUENCE</scope>
    <source>
        <strain evidence="7">20514</strain>
    </source>
</reference>
<reference evidence="7" key="2">
    <citation type="journal article" date="2021" name="PeerJ">
        <title>Extensive microbial diversity within the chicken gut microbiome revealed by metagenomics and culture.</title>
        <authorList>
            <person name="Gilroy R."/>
            <person name="Ravi A."/>
            <person name="Getino M."/>
            <person name="Pursley I."/>
            <person name="Horton D.L."/>
            <person name="Alikhan N.F."/>
            <person name="Baker D."/>
            <person name="Gharbi K."/>
            <person name="Hall N."/>
            <person name="Watson M."/>
            <person name="Adriaenssens E.M."/>
            <person name="Foster-Nyarko E."/>
            <person name="Jarju S."/>
            <person name="Secka A."/>
            <person name="Antonio M."/>
            <person name="Oren A."/>
            <person name="Chaudhuri R.R."/>
            <person name="La Ragione R."/>
            <person name="Hildebrand F."/>
            <person name="Pallen M.J."/>
        </authorList>
    </citation>
    <scope>NUCLEOTIDE SEQUENCE</scope>
    <source>
        <strain evidence="7">20514</strain>
    </source>
</reference>
<name>A0A9D9EL78_9BACT</name>
<sequence length="380" mass="41841">MKTNPNIMIAPLIAAALLWTGCSEVNPVYTPATGSEEDGTVTGFALGADISSVTEYENNGETFYNAEGNARECTALMKEIGMNSIRLRVWVNPENGWCNKSDVLVKALRAQKLGMRLMIDFHYSDTWADPGRQLVPAAWMEYNTEEIADAVADHTTEVLTLLKDNGVDVEWVQVGNEVTPGMIFHTDVAVNDEGGTYGIGDHEYGGSLSTHPENFAKFIDAGYGAVKEVYPDAKVIVHVDRGQLRSVAENVFDVLEANNARYDIIGLSLYPYDDEASDWATLLDRNVADCIDNISYLYRKYGHEVMIVETGMPYNMPDETYSMLTKLISGSKATEHCCGVFYWEPEAPASSGYSLGAFDNSRPTHALDAFTEAAEENLAE</sequence>
<comment type="similarity">
    <text evidence="2 6">Belongs to the glycosyl hydrolase 53 family.</text>
</comment>
<dbReference type="PANTHER" id="PTHR34983">
    <property type="entry name" value="ARABINOGALACTAN ENDO-BETA-1,4-GALACTANASE A"/>
    <property type="match status" value="1"/>
</dbReference>
<comment type="catalytic activity">
    <reaction evidence="1 6">
        <text>The enzyme specifically hydrolyzes (1-&gt;4)-beta-D-galactosidic linkages in type I arabinogalactans.</text>
        <dbReference type="EC" id="3.2.1.89"/>
    </reaction>
</comment>
<dbReference type="Gene3D" id="3.20.20.80">
    <property type="entry name" value="Glycosidases"/>
    <property type="match status" value="1"/>
</dbReference>
<dbReference type="InterPro" id="IPR017853">
    <property type="entry name" value="GH"/>
</dbReference>
<dbReference type="Proteomes" id="UP000810252">
    <property type="component" value="Unassembled WGS sequence"/>
</dbReference>
<evidence type="ECO:0000256" key="2">
    <source>
        <dbReference type="ARBA" id="ARBA00010687"/>
    </source>
</evidence>
<evidence type="ECO:0000256" key="3">
    <source>
        <dbReference type="ARBA" id="ARBA00012556"/>
    </source>
</evidence>
<proteinExistence type="inferred from homology"/>
<dbReference type="GO" id="GO:0045490">
    <property type="term" value="P:pectin catabolic process"/>
    <property type="evidence" value="ECO:0007669"/>
    <property type="project" value="TreeGrafter"/>
</dbReference>
<evidence type="ECO:0000313" key="7">
    <source>
        <dbReference type="EMBL" id="MBO8448990.1"/>
    </source>
</evidence>
<gene>
    <name evidence="7" type="ORF">IAC29_06950</name>
</gene>
<keyword evidence="4 6" id="KW-0378">Hydrolase</keyword>
<accession>A0A9D9EL78</accession>
<organism evidence="7 8">
    <name type="scientific">Candidatus Cryptobacteroides merdigallinarum</name>
    <dbReference type="NCBI Taxonomy" id="2840770"/>
    <lineage>
        <taxon>Bacteria</taxon>
        <taxon>Pseudomonadati</taxon>
        <taxon>Bacteroidota</taxon>
        <taxon>Bacteroidia</taxon>
        <taxon>Bacteroidales</taxon>
        <taxon>Candidatus Cryptobacteroides</taxon>
    </lineage>
</organism>
<dbReference type="GO" id="GO:0031218">
    <property type="term" value="F:arabinogalactan endo-1,4-beta-galactosidase activity"/>
    <property type="evidence" value="ECO:0007669"/>
    <property type="project" value="UniProtKB-EC"/>
</dbReference>
<evidence type="ECO:0000256" key="6">
    <source>
        <dbReference type="RuleBase" id="RU361192"/>
    </source>
</evidence>
<dbReference type="EMBL" id="JADIMQ010000097">
    <property type="protein sequence ID" value="MBO8448990.1"/>
    <property type="molecule type" value="Genomic_DNA"/>
</dbReference>
<comment type="caution">
    <text evidence="7">The sequence shown here is derived from an EMBL/GenBank/DDBJ whole genome shotgun (WGS) entry which is preliminary data.</text>
</comment>
<dbReference type="SUPFAM" id="SSF51445">
    <property type="entry name" value="(Trans)glycosidases"/>
    <property type="match status" value="1"/>
</dbReference>
<dbReference type="AlphaFoldDB" id="A0A9D9EL78"/>